<evidence type="ECO:0000256" key="4">
    <source>
        <dbReference type="ARBA" id="ARBA00018706"/>
    </source>
</evidence>
<dbReference type="OrthoDB" id="4054781at2759"/>
<feature type="compositionally biased region" description="Polar residues" evidence="12">
    <location>
        <begin position="38"/>
        <end position="47"/>
    </location>
</feature>
<feature type="compositionally biased region" description="Basic and acidic residues" evidence="12">
    <location>
        <begin position="66"/>
        <end position="76"/>
    </location>
</feature>
<name>A0A4Q4SSM2_9PEZI</name>
<dbReference type="FunFam" id="3.40.50.300:FF:001156">
    <property type="entry name" value="Polynucleotide 5-hydroxyl-kinase grc3"/>
    <property type="match status" value="1"/>
</dbReference>
<dbReference type="InterPro" id="IPR027417">
    <property type="entry name" value="P-loop_NTPase"/>
</dbReference>
<comment type="subcellular location">
    <subcellularLocation>
        <location evidence="2">Nucleus</location>
        <location evidence="2">Nucleolus</location>
    </subcellularLocation>
</comment>
<evidence type="ECO:0000256" key="5">
    <source>
        <dbReference type="ARBA" id="ARBA00019824"/>
    </source>
</evidence>
<evidence type="ECO:0000256" key="1">
    <source>
        <dbReference type="ARBA" id="ARBA00003798"/>
    </source>
</evidence>
<keyword evidence="11" id="KW-0539">Nucleus</keyword>
<keyword evidence="6" id="KW-0698">rRNA processing</keyword>
<gene>
    <name evidence="14" type="ORF">DL764_010513</name>
</gene>
<feature type="region of interest" description="Disordered" evidence="12">
    <location>
        <begin position="584"/>
        <end position="640"/>
    </location>
</feature>
<comment type="caution">
    <text evidence="14">The sequence shown here is derived from an EMBL/GenBank/DDBJ whole genome shotgun (WGS) entry which is preliminary data.</text>
</comment>
<organism evidence="14 15">
    <name type="scientific">Monosporascus ibericus</name>
    <dbReference type="NCBI Taxonomy" id="155417"/>
    <lineage>
        <taxon>Eukaryota</taxon>
        <taxon>Fungi</taxon>
        <taxon>Dikarya</taxon>
        <taxon>Ascomycota</taxon>
        <taxon>Pezizomycotina</taxon>
        <taxon>Sordariomycetes</taxon>
        <taxon>Xylariomycetidae</taxon>
        <taxon>Xylariales</taxon>
        <taxon>Xylariales incertae sedis</taxon>
        <taxon>Monosporascus</taxon>
    </lineage>
</organism>
<accession>A0A4Q4SSM2</accession>
<keyword evidence="7" id="KW-0808">Transferase</keyword>
<keyword evidence="8" id="KW-0547">Nucleotide-binding</keyword>
<dbReference type="STRING" id="155417.A0A4Q4SSM2"/>
<comment type="function">
    <text evidence="1">Polynucleotide 5'-kinase involved in rRNA processing.</text>
</comment>
<feature type="compositionally biased region" description="Acidic residues" evidence="12">
    <location>
        <begin position="469"/>
        <end position="479"/>
    </location>
</feature>
<evidence type="ECO:0000256" key="8">
    <source>
        <dbReference type="ARBA" id="ARBA00022741"/>
    </source>
</evidence>
<protein>
    <recommendedName>
        <fullName evidence="5">Polynucleotide 5'-hydroxyl-kinase GRC3</fullName>
    </recommendedName>
    <alternativeName>
        <fullName evidence="4">Polynucleotide 5'-hydroxyl-kinase grc3</fullName>
    </alternativeName>
</protein>
<proteinExistence type="inferred from homology"/>
<evidence type="ECO:0000256" key="9">
    <source>
        <dbReference type="ARBA" id="ARBA00022777"/>
    </source>
</evidence>
<dbReference type="Pfam" id="PF16575">
    <property type="entry name" value="CLP1_P"/>
    <property type="match status" value="1"/>
</dbReference>
<keyword evidence="15" id="KW-1185">Reference proteome</keyword>
<dbReference type="EMBL" id="QJNU01001565">
    <property type="protein sequence ID" value="RYO75343.1"/>
    <property type="molecule type" value="Genomic_DNA"/>
</dbReference>
<keyword evidence="10" id="KW-0067">ATP-binding</keyword>
<dbReference type="SUPFAM" id="SSF52540">
    <property type="entry name" value="P-loop containing nucleoside triphosphate hydrolases"/>
    <property type="match status" value="1"/>
</dbReference>
<dbReference type="PANTHER" id="PTHR12755">
    <property type="entry name" value="CLEAVAGE/POLYADENYLATION FACTOR IA SUBUNIT CLP1P"/>
    <property type="match status" value="1"/>
</dbReference>
<dbReference type="Gene3D" id="3.40.50.300">
    <property type="entry name" value="P-loop containing nucleotide triphosphate hydrolases"/>
    <property type="match status" value="1"/>
</dbReference>
<dbReference type="PANTHER" id="PTHR12755:SF3">
    <property type="entry name" value="POLYNUCLEOTIDE 5'-HYDROXYL-KINASE NOL9"/>
    <property type="match status" value="1"/>
</dbReference>
<evidence type="ECO:0000313" key="14">
    <source>
        <dbReference type="EMBL" id="RYO75343.1"/>
    </source>
</evidence>
<dbReference type="GO" id="GO:0000448">
    <property type="term" value="P:cleavage in ITS2 between 5.8S rRNA and LSU-rRNA of tricistronic rRNA transcript (SSU-rRNA, 5.8S rRNA, LSU-rRNA)"/>
    <property type="evidence" value="ECO:0007669"/>
    <property type="project" value="TreeGrafter"/>
</dbReference>
<evidence type="ECO:0000256" key="11">
    <source>
        <dbReference type="ARBA" id="ARBA00023242"/>
    </source>
</evidence>
<feature type="compositionally biased region" description="Basic and acidic residues" evidence="12">
    <location>
        <begin position="456"/>
        <end position="468"/>
    </location>
</feature>
<evidence type="ECO:0000256" key="6">
    <source>
        <dbReference type="ARBA" id="ARBA00022552"/>
    </source>
</evidence>
<evidence type="ECO:0000313" key="15">
    <source>
        <dbReference type="Proteomes" id="UP000293360"/>
    </source>
</evidence>
<evidence type="ECO:0000256" key="10">
    <source>
        <dbReference type="ARBA" id="ARBA00022840"/>
    </source>
</evidence>
<dbReference type="InterPro" id="IPR045116">
    <property type="entry name" value="Clp1/Grc3"/>
</dbReference>
<evidence type="ECO:0000256" key="12">
    <source>
        <dbReference type="SAM" id="MobiDB-lite"/>
    </source>
</evidence>
<evidence type="ECO:0000256" key="3">
    <source>
        <dbReference type="ARBA" id="ARBA00011003"/>
    </source>
</evidence>
<dbReference type="InterPro" id="IPR032319">
    <property type="entry name" value="CLP1_P"/>
</dbReference>
<feature type="region of interest" description="Disordered" evidence="12">
    <location>
        <begin position="456"/>
        <end position="488"/>
    </location>
</feature>
<feature type="compositionally biased region" description="Polar residues" evidence="12">
    <location>
        <begin position="12"/>
        <end position="26"/>
    </location>
</feature>
<dbReference type="GO" id="GO:0005730">
    <property type="term" value="C:nucleolus"/>
    <property type="evidence" value="ECO:0007669"/>
    <property type="project" value="UniProtKB-SubCell"/>
</dbReference>
<comment type="similarity">
    <text evidence="3">Belongs to the Clp1 family. NOL9/GRC3 subfamily.</text>
</comment>
<evidence type="ECO:0000256" key="7">
    <source>
        <dbReference type="ARBA" id="ARBA00022679"/>
    </source>
</evidence>
<sequence>MSAFALRKRLLTAQTASNPAASNITAEQPVKGDAALPTPSTESQNWDKASPRRSKRTRLPRVPATQEDHPEADSKELSQAAPVPEKGLPSDIAPSLPAESSPIRLVVLGSYGISVGSGNLSPYFRRLWNETPESDSTFGILYTSADGPKRALLQDLISPAEWNKEIGRLVGKSASRPISVMVTGPKSAGKSTFGKLLANRLVTYLPTGTKNKKIPDVAVLDLDPGQPEYGVPGQISLTRLNEPVLQPSFCRPLPGDGFELIRSHSLASMSPASDPDLYIEAARDLATHYHNILGTCPLIINTPGWIQGTGLDLLTALITDLRPAEVIYMSQTGPAEAVDALQEACKTATFSALPSQTAQYTSRTAADLRAMQTMSYFHAETEVDRPLAKWNTNPLTAFPPWLVSYAGENRGIFGIMLYDYQTSPGLLADAINGAILAAVEVENALAFRDLVDQKTEAKDRDDDIHEADTWMDVDDDNDSNEQKPTATPSLDELQKRLTLPTPEELPLIGATHGTTLDPRYSQFLGLVLVRGIDVRSRALQLLTPITAERIDKITARGGEIVLVSGRFDPPSWAYTEDLHYQRATNSGCDSNKTDNDESAGNNNDDEDDDEPMEVVEDEGTDDSTSEIEDAGSGLDTDATLTPWIEVLRGNQRRGAGSKVWRVRRDLGRGGNAAA</sequence>
<dbReference type="GO" id="GO:0005524">
    <property type="term" value="F:ATP binding"/>
    <property type="evidence" value="ECO:0007669"/>
    <property type="project" value="UniProtKB-KW"/>
</dbReference>
<evidence type="ECO:0000256" key="2">
    <source>
        <dbReference type="ARBA" id="ARBA00004604"/>
    </source>
</evidence>
<evidence type="ECO:0000259" key="13">
    <source>
        <dbReference type="Pfam" id="PF16575"/>
    </source>
</evidence>
<dbReference type="Proteomes" id="UP000293360">
    <property type="component" value="Unassembled WGS sequence"/>
</dbReference>
<reference evidence="14 15" key="1">
    <citation type="submission" date="2018-06" db="EMBL/GenBank/DDBJ databases">
        <title>Complete Genomes of Monosporascus.</title>
        <authorList>
            <person name="Robinson A.J."/>
            <person name="Natvig D.O."/>
        </authorList>
    </citation>
    <scope>NUCLEOTIDE SEQUENCE [LARGE SCALE GENOMIC DNA]</scope>
    <source>
        <strain evidence="14 15">CBS 110550</strain>
    </source>
</reference>
<feature type="region of interest" description="Disordered" evidence="12">
    <location>
        <begin position="652"/>
        <end position="674"/>
    </location>
</feature>
<dbReference type="GO" id="GO:0051731">
    <property type="term" value="F:polynucleotide 5'-hydroxyl-kinase activity"/>
    <property type="evidence" value="ECO:0007669"/>
    <property type="project" value="InterPro"/>
</dbReference>
<keyword evidence="9" id="KW-0418">Kinase</keyword>
<dbReference type="AlphaFoldDB" id="A0A4Q4SSM2"/>
<feature type="domain" description="Clp1 P-loop" evidence="13">
    <location>
        <begin position="184"/>
        <end position="378"/>
    </location>
</feature>
<feature type="region of interest" description="Disordered" evidence="12">
    <location>
        <begin position="12"/>
        <end position="95"/>
    </location>
</feature>
<feature type="compositionally biased region" description="Acidic residues" evidence="12">
    <location>
        <begin position="603"/>
        <end position="629"/>
    </location>
</feature>